<accession>A0ABQ1WK31</accession>
<dbReference type="Proteomes" id="UP000601361">
    <property type="component" value="Unassembled WGS sequence"/>
</dbReference>
<keyword evidence="3" id="KW-1185">Reference proteome</keyword>
<comment type="caution">
    <text evidence="2">The sequence shown here is derived from an EMBL/GenBank/DDBJ whole genome shotgun (WGS) entry which is preliminary data.</text>
</comment>
<protein>
    <submittedName>
        <fullName evidence="2">Uncharacterized protein</fullName>
    </submittedName>
</protein>
<evidence type="ECO:0000313" key="3">
    <source>
        <dbReference type="Proteomes" id="UP000601361"/>
    </source>
</evidence>
<organism evidence="2 3">
    <name type="scientific">Hymenobacter glacieicola</name>
    <dbReference type="NCBI Taxonomy" id="1562124"/>
    <lineage>
        <taxon>Bacteria</taxon>
        <taxon>Pseudomonadati</taxon>
        <taxon>Bacteroidota</taxon>
        <taxon>Cytophagia</taxon>
        <taxon>Cytophagales</taxon>
        <taxon>Hymenobacteraceae</taxon>
        <taxon>Hymenobacter</taxon>
    </lineage>
</organism>
<feature type="compositionally biased region" description="Basic residues" evidence="1">
    <location>
        <begin position="159"/>
        <end position="174"/>
    </location>
</feature>
<sequence>MTLRNVKTSEPCPECGASVSTEYSGQYYFNKKGLATLLSGPEFTQEALSKLAELVKDASAQSIPYETFQRAAEAITPAASGFTEFLNNRNWEPAAKWLKDAITAILIGVAINVVTDKIKGDDKPTVTNITVNKFYNTPPPPAPTTTKRLTSLDRLKNMPTHKGKNHTPPKKKRR</sequence>
<gene>
    <name evidence="2" type="ORF">GCM10011378_08440</name>
</gene>
<dbReference type="EMBL" id="BMGS01000002">
    <property type="protein sequence ID" value="GGG34351.1"/>
    <property type="molecule type" value="Genomic_DNA"/>
</dbReference>
<evidence type="ECO:0000313" key="2">
    <source>
        <dbReference type="EMBL" id="GGG34351.1"/>
    </source>
</evidence>
<reference evidence="3" key="1">
    <citation type="journal article" date="2019" name="Int. J. Syst. Evol. Microbiol.">
        <title>The Global Catalogue of Microorganisms (GCM) 10K type strain sequencing project: providing services to taxonomists for standard genome sequencing and annotation.</title>
        <authorList>
            <consortium name="The Broad Institute Genomics Platform"/>
            <consortium name="The Broad Institute Genome Sequencing Center for Infectious Disease"/>
            <person name="Wu L."/>
            <person name="Ma J."/>
        </authorList>
    </citation>
    <scope>NUCLEOTIDE SEQUENCE [LARGE SCALE GENOMIC DNA]</scope>
    <source>
        <strain evidence="3">CGMCC 1.12990</strain>
    </source>
</reference>
<evidence type="ECO:0000256" key="1">
    <source>
        <dbReference type="SAM" id="MobiDB-lite"/>
    </source>
</evidence>
<feature type="region of interest" description="Disordered" evidence="1">
    <location>
        <begin position="135"/>
        <end position="174"/>
    </location>
</feature>
<proteinExistence type="predicted"/>
<name>A0ABQ1WK31_9BACT</name>